<feature type="domain" description="Bacterial repeat" evidence="2">
    <location>
        <begin position="406"/>
        <end position="467"/>
    </location>
</feature>
<evidence type="ECO:0000313" key="4">
    <source>
        <dbReference type="Proteomes" id="UP000190102"/>
    </source>
</evidence>
<evidence type="ECO:0000313" key="3">
    <source>
        <dbReference type="EMBL" id="SKA02794.1"/>
    </source>
</evidence>
<feature type="domain" description="Bacterial repeat" evidence="2">
    <location>
        <begin position="326"/>
        <end position="379"/>
    </location>
</feature>
<sequence length="631" mass="66725">MHSVPVLSKKNTGCCLGLFFAFLLACLMPLTAHAAIVADHTRAVDLTPTEVALAKSSLHIAYGHTSHGSQLVTGMSALSAYNSLYSFSSGGANGSLDLRDYAMAGDVGYYPDWYDNTREYLGPPDPSTGRGTANPAINVVIWSWCGQASSYSEQDMIDKYLTPMSQLEQEYPGIQFVYMTGHLDGGGAAGTLHYRNNQIRTFVQQNNKILFDFADIESYDPSGNEFYTRLANDNCDYDSDGNNSLDQNWAVQWLADPANQYSNLKTLAETYCGDCAHSQKLNCVQKGRAVWWLWSRLAERQALVVTKTGTGSVASSPAGISCGSDCGEFYAKDSPVTLTATPENGAVVTGWGADCPSCGTNTVCTVTMDRPRSCSVSFVPGHTLTISRNGAGSGSLTSLPAGINCGSSCSSSFVAGSNVTLLATPASQENAFTGWGGGGCGGCPWTSDTCVVQMDSDKLCSATFEPANLIIVQKTGNGSGKVTSNYPGIDCGSSCFAAYAKTMTVSLFATPEAGSVFVGWQQDCEGSSCSLFMNVRHYVTAVFEQEDVARLGENSFNSIAGAYAEAGSTATIRVRDKELNEDLNLNRAVNVTLLGGYASGFATVSGVTTINGSVTIGGTNGKVTLSNFVIR</sequence>
<keyword evidence="4" id="KW-1185">Reference proteome</keyword>
<organism evidence="3 4">
    <name type="scientific">Trichlorobacter thiogenes</name>
    <dbReference type="NCBI Taxonomy" id="115783"/>
    <lineage>
        <taxon>Bacteria</taxon>
        <taxon>Pseudomonadati</taxon>
        <taxon>Thermodesulfobacteriota</taxon>
        <taxon>Desulfuromonadia</taxon>
        <taxon>Geobacterales</taxon>
        <taxon>Geobacteraceae</taxon>
        <taxon>Trichlorobacter</taxon>
    </lineage>
</organism>
<proteinExistence type="predicted"/>
<dbReference type="Pfam" id="PF18998">
    <property type="entry name" value="Flg_new_2"/>
    <property type="match status" value="3"/>
</dbReference>
<gene>
    <name evidence="3" type="ORF">SAMN02745119_02394</name>
</gene>
<feature type="signal peptide" evidence="1">
    <location>
        <begin position="1"/>
        <end position="34"/>
    </location>
</feature>
<dbReference type="EMBL" id="FUWR01000013">
    <property type="protein sequence ID" value="SKA02794.1"/>
    <property type="molecule type" value="Genomic_DNA"/>
</dbReference>
<protein>
    <recommendedName>
        <fullName evidence="2">Bacterial repeat domain-containing protein</fullName>
    </recommendedName>
</protein>
<reference evidence="4" key="1">
    <citation type="submission" date="2017-02" db="EMBL/GenBank/DDBJ databases">
        <authorList>
            <person name="Varghese N."/>
            <person name="Submissions S."/>
        </authorList>
    </citation>
    <scope>NUCLEOTIDE SEQUENCE [LARGE SCALE GENOMIC DNA]</scope>
    <source>
        <strain evidence="4">ATCC BAA-34</strain>
    </source>
</reference>
<dbReference type="AlphaFoldDB" id="A0A1T4QGH3"/>
<accession>A0A1T4QGH3</accession>
<evidence type="ECO:0000259" key="2">
    <source>
        <dbReference type="Pfam" id="PF18998"/>
    </source>
</evidence>
<keyword evidence="1" id="KW-0732">Signal</keyword>
<name>A0A1T4QGH3_9BACT</name>
<feature type="domain" description="Bacterial repeat" evidence="2">
    <location>
        <begin position="475"/>
        <end position="546"/>
    </location>
</feature>
<evidence type="ECO:0000256" key="1">
    <source>
        <dbReference type="SAM" id="SignalP"/>
    </source>
</evidence>
<dbReference type="STRING" id="115783.SAMN02745119_02394"/>
<dbReference type="InterPro" id="IPR044060">
    <property type="entry name" value="Bacterial_rp_domain"/>
</dbReference>
<feature type="chain" id="PRO_5012007046" description="Bacterial repeat domain-containing protein" evidence="1">
    <location>
        <begin position="35"/>
        <end position="631"/>
    </location>
</feature>
<dbReference type="Proteomes" id="UP000190102">
    <property type="component" value="Unassembled WGS sequence"/>
</dbReference>